<evidence type="ECO:0000313" key="2">
    <source>
        <dbReference type="EMBL" id="KAL0179036.1"/>
    </source>
</evidence>
<protein>
    <recommendedName>
        <fullName evidence="1">Tyrosine-protein phosphatase domain-containing protein</fullName>
    </recommendedName>
</protein>
<sequence length="50" mass="5668">EKQTRLVRHFHFHGWPEIGIPAEGKGMIDIIAAVQKQQQQSGNHPIVVHC</sequence>
<feature type="domain" description="Tyrosine-protein phosphatase" evidence="1">
    <location>
        <begin position="1"/>
        <end position="50"/>
    </location>
</feature>
<gene>
    <name evidence="2" type="ORF">M9458_024478</name>
</gene>
<dbReference type="InterPro" id="IPR000242">
    <property type="entry name" value="PTP_cat"/>
</dbReference>
<dbReference type="PRINTS" id="PR00700">
    <property type="entry name" value="PRTYPHPHTASE"/>
</dbReference>
<dbReference type="InterPro" id="IPR029021">
    <property type="entry name" value="Prot-tyrosine_phosphatase-like"/>
</dbReference>
<dbReference type="Pfam" id="PF00102">
    <property type="entry name" value="Y_phosphatase"/>
    <property type="match status" value="1"/>
</dbReference>
<name>A0ABD0PYW8_CIRMR</name>
<keyword evidence="3" id="KW-1185">Reference proteome</keyword>
<organism evidence="2 3">
    <name type="scientific">Cirrhinus mrigala</name>
    <name type="common">Mrigala</name>
    <dbReference type="NCBI Taxonomy" id="683832"/>
    <lineage>
        <taxon>Eukaryota</taxon>
        <taxon>Metazoa</taxon>
        <taxon>Chordata</taxon>
        <taxon>Craniata</taxon>
        <taxon>Vertebrata</taxon>
        <taxon>Euteleostomi</taxon>
        <taxon>Actinopterygii</taxon>
        <taxon>Neopterygii</taxon>
        <taxon>Teleostei</taxon>
        <taxon>Ostariophysi</taxon>
        <taxon>Cypriniformes</taxon>
        <taxon>Cyprinidae</taxon>
        <taxon>Labeoninae</taxon>
        <taxon>Labeonini</taxon>
        <taxon>Cirrhinus</taxon>
    </lineage>
</organism>
<proteinExistence type="predicted"/>
<dbReference type="EMBL" id="JAMKFB020000012">
    <property type="protein sequence ID" value="KAL0179036.1"/>
    <property type="molecule type" value="Genomic_DNA"/>
</dbReference>
<feature type="non-terminal residue" evidence="2">
    <location>
        <position position="50"/>
    </location>
</feature>
<dbReference type="SUPFAM" id="SSF52799">
    <property type="entry name" value="(Phosphotyrosine protein) phosphatases II"/>
    <property type="match status" value="1"/>
</dbReference>
<reference evidence="2 3" key="1">
    <citation type="submission" date="2024-05" db="EMBL/GenBank/DDBJ databases">
        <title>Genome sequencing and assembly of Indian major carp, Cirrhinus mrigala (Hamilton, 1822).</title>
        <authorList>
            <person name="Mohindra V."/>
            <person name="Chowdhury L.M."/>
            <person name="Lal K."/>
            <person name="Jena J.K."/>
        </authorList>
    </citation>
    <scope>NUCLEOTIDE SEQUENCE [LARGE SCALE GENOMIC DNA]</scope>
    <source>
        <strain evidence="2">CM1030</strain>
        <tissue evidence="2">Blood</tissue>
    </source>
</reference>
<dbReference type="Proteomes" id="UP001529510">
    <property type="component" value="Unassembled WGS sequence"/>
</dbReference>
<comment type="caution">
    <text evidence="2">The sequence shown here is derived from an EMBL/GenBank/DDBJ whole genome shotgun (WGS) entry which is preliminary data.</text>
</comment>
<evidence type="ECO:0000313" key="3">
    <source>
        <dbReference type="Proteomes" id="UP001529510"/>
    </source>
</evidence>
<dbReference type="AlphaFoldDB" id="A0ABD0PYW8"/>
<dbReference type="PROSITE" id="PS50055">
    <property type="entry name" value="TYR_PHOSPHATASE_PTP"/>
    <property type="match status" value="1"/>
</dbReference>
<dbReference type="Gene3D" id="3.90.190.10">
    <property type="entry name" value="Protein tyrosine phosphatase superfamily"/>
    <property type="match status" value="1"/>
</dbReference>
<evidence type="ECO:0000259" key="1">
    <source>
        <dbReference type="PROSITE" id="PS50055"/>
    </source>
</evidence>
<feature type="non-terminal residue" evidence="2">
    <location>
        <position position="1"/>
    </location>
</feature>
<accession>A0ABD0PYW8</accession>